<evidence type="ECO:0000313" key="1">
    <source>
        <dbReference type="EMBL" id="MCS4558258.1"/>
    </source>
</evidence>
<gene>
    <name evidence="1" type="ORF">L9G74_17600</name>
</gene>
<dbReference type="RefSeq" id="WP_238898077.1">
    <property type="nucleotide sequence ID" value="NZ_JAKOGG010000018.1"/>
</dbReference>
<accession>A0ABT2FPL3</accession>
<name>A0ABT2FPL3_9GAMM</name>
<reference evidence="1 2" key="1">
    <citation type="submission" date="2022-02" db="EMBL/GenBank/DDBJ databases">
        <authorList>
            <person name="Zhuang L."/>
        </authorList>
    </citation>
    <scope>NUCLEOTIDE SEQUENCE [LARGE SCALE GENOMIC DNA]</scope>
    <source>
        <strain evidence="1 2">C32</strain>
    </source>
</reference>
<protein>
    <submittedName>
        <fullName evidence="1">DUF4124 domain-containing protein</fullName>
    </submittedName>
</protein>
<reference evidence="2" key="2">
    <citation type="submission" date="2023-07" db="EMBL/GenBank/DDBJ databases">
        <title>Shewanella mangrovi sp. nov., an acetaldehyde- degrading bacterium isolated from mangrove sediment.</title>
        <authorList>
            <person name="Liu Y."/>
        </authorList>
    </citation>
    <scope>NUCLEOTIDE SEQUENCE [LARGE SCALE GENOMIC DNA]</scope>
    <source>
        <strain evidence="2">C32</strain>
    </source>
</reference>
<sequence length="175" mass="20621">MHTTGKGLHVCQRWVLIAVVALIADANADTASFYKCQRDNKVVFSQQPCPTDFQEHRLDYKYGVTTVTDNPQDSDPLQQLLDNQTLTQEEFVKQLDQEIFRLQQRGNDLELIRSSELQKLDRQRFWKQESDKSPEYLQQLQQLNRYYDEQLQQNNSKLELLQQHKQAALADVDRH</sequence>
<keyword evidence="2" id="KW-1185">Reference proteome</keyword>
<dbReference type="Proteomes" id="UP001201549">
    <property type="component" value="Unassembled WGS sequence"/>
</dbReference>
<comment type="caution">
    <text evidence="1">The sequence shown here is derived from an EMBL/GenBank/DDBJ whole genome shotgun (WGS) entry which is preliminary data.</text>
</comment>
<dbReference type="EMBL" id="JAKOGG010000018">
    <property type="protein sequence ID" value="MCS4558258.1"/>
    <property type="molecule type" value="Genomic_DNA"/>
</dbReference>
<proteinExistence type="predicted"/>
<evidence type="ECO:0000313" key="2">
    <source>
        <dbReference type="Proteomes" id="UP001201549"/>
    </source>
</evidence>
<organism evidence="1 2">
    <name type="scientific">Shewanella electrica</name>
    <dbReference type="NCBI Taxonomy" id="515560"/>
    <lineage>
        <taxon>Bacteria</taxon>
        <taxon>Pseudomonadati</taxon>
        <taxon>Pseudomonadota</taxon>
        <taxon>Gammaproteobacteria</taxon>
        <taxon>Alteromonadales</taxon>
        <taxon>Shewanellaceae</taxon>
        <taxon>Shewanella</taxon>
    </lineage>
</organism>